<proteinExistence type="predicted"/>
<organism evidence="4 5">
    <name type="scientific">Mucilaginibacter pedocola</name>
    <dbReference type="NCBI Taxonomy" id="1792845"/>
    <lineage>
        <taxon>Bacteria</taxon>
        <taxon>Pseudomonadati</taxon>
        <taxon>Bacteroidota</taxon>
        <taxon>Sphingobacteriia</taxon>
        <taxon>Sphingobacteriales</taxon>
        <taxon>Sphingobacteriaceae</taxon>
        <taxon>Mucilaginibacter</taxon>
    </lineage>
</organism>
<dbReference type="Pfam" id="PF00072">
    <property type="entry name" value="Response_reg"/>
    <property type="match status" value="1"/>
</dbReference>
<dbReference type="EMBL" id="MBTF01000007">
    <property type="protein sequence ID" value="OOQ60347.1"/>
    <property type="molecule type" value="Genomic_DNA"/>
</dbReference>
<protein>
    <submittedName>
        <fullName evidence="4">Histidine kinase</fullName>
    </submittedName>
</protein>
<dbReference type="PROSITE" id="PS50110">
    <property type="entry name" value="RESPONSE_REGULATORY"/>
    <property type="match status" value="1"/>
</dbReference>
<dbReference type="GO" id="GO:0000160">
    <property type="term" value="P:phosphorelay signal transduction system"/>
    <property type="evidence" value="ECO:0007669"/>
    <property type="project" value="InterPro"/>
</dbReference>
<dbReference type="SUPFAM" id="SSF52172">
    <property type="entry name" value="CheY-like"/>
    <property type="match status" value="1"/>
</dbReference>
<evidence type="ECO:0000313" key="4">
    <source>
        <dbReference type="EMBL" id="OOQ60347.1"/>
    </source>
</evidence>
<dbReference type="STRING" id="1792845.BC343_25325"/>
<dbReference type="PANTHER" id="PTHR44591">
    <property type="entry name" value="STRESS RESPONSE REGULATOR PROTEIN 1"/>
    <property type="match status" value="1"/>
</dbReference>
<dbReference type="InterPro" id="IPR011006">
    <property type="entry name" value="CheY-like_superfamily"/>
</dbReference>
<sequence length="121" mass="13708">MYNKTILICDDDEGILDMLELILEETGYRIIPVKNSLLIYEEIEKQSPDLILLDLWMPVLSGDQVLRTLRKNPETNNIPVIVISASREGQRIANEAGADDFIAKPFDLDQLVNRVQKLIAA</sequence>
<evidence type="ECO:0000256" key="1">
    <source>
        <dbReference type="ARBA" id="ARBA00022553"/>
    </source>
</evidence>
<keyword evidence="4" id="KW-0418">Kinase</keyword>
<dbReference type="PANTHER" id="PTHR44591:SF3">
    <property type="entry name" value="RESPONSE REGULATORY DOMAIN-CONTAINING PROTEIN"/>
    <property type="match status" value="1"/>
</dbReference>
<feature type="modified residue" description="4-aspartylphosphate" evidence="2">
    <location>
        <position position="54"/>
    </location>
</feature>
<gene>
    <name evidence="4" type="ORF">BC343_25325</name>
</gene>
<accession>A0A1S9PHA8</accession>
<name>A0A1S9PHA8_9SPHI</name>
<dbReference type="Proteomes" id="UP000189739">
    <property type="component" value="Unassembled WGS sequence"/>
</dbReference>
<feature type="domain" description="Response regulatory" evidence="3">
    <location>
        <begin position="5"/>
        <end position="119"/>
    </location>
</feature>
<evidence type="ECO:0000313" key="5">
    <source>
        <dbReference type="Proteomes" id="UP000189739"/>
    </source>
</evidence>
<keyword evidence="5" id="KW-1185">Reference proteome</keyword>
<reference evidence="4 5" key="1">
    <citation type="submission" date="2016-07" db="EMBL/GenBank/DDBJ databases">
        <title>Genomic analysis of zinc-resistant bacterium Mucilaginibacter pedocola TBZ30.</title>
        <authorList>
            <person name="Huang J."/>
            <person name="Tang J."/>
        </authorList>
    </citation>
    <scope>NUCLEOTIDE SEQUENCE [LARGE SCALE GENOMIC DNA]</scope>
    <source>
        <strain evidence="4 5">TBZ30</strain>
    </source>
</reference>
<comment type="caution">
    <text evidence="4">The sequence shown here is derived from an EMBL/GenBank/DDBJ whole genome shotgun (WGS) entry which is preliminary data.</text>
</comment>
<dbReference type="GO" id="GO:0016301">
    <property type="term" value="F:kinase activity"/>
    <property type="evidence" value="ECO:0007669"/>
    <property type="project" value="UniProtKB-KW"/>
</dbReference>
<evidence type="ECO:0000256" key="2">
    <source>
        <dbReference type="PROSITE-ProRule" id="PRU00169"/>
    </source>
</evidence>
<dbReference type="InterPro" id="IPR050595">
    <property type="entry name" value="Bact_response_regulator"/>
</dbReference>
<dbReference type="Gene3D" id="3.40.50.2300">
    <property type="match status" value="1"/>
</dbReference>
<dbReference type="OrthoDB" id="9789181at2"/>
<dbReference type="AlphaFoldDB" id="A0A1S9PHA8"/>
<keyword evidence="1 2" id="KW-0597">Phosphoprotein</keyword>
<evidence type="ECO:0000259" key="3">
    <source>
        <dbReference type="PROSITE" id="PS50110"/>
    </source>
</evidence>
<dbReference type="InterPro" id="IPR001789">
    <property type="entry name" value="Sig_transdc_resp-reg_receiver"/>
</dbReference>
<dbReference type="SMART" id="SM00448">
    <property type="entry name" value="REC"/>
    <property type="match status" value="1"/>
</dbReference>
<keyword evidence="4" id="KW-0808">Transferase</keyword>